<keyword evidence="1" id="KW-1133">Transmembrane helix</keyword>
<name>A0ABQ2NJK6_9FLAO</name>
<gene>
    <name evidence="2" type="ORF">GCM10010992_15220</name>
</gene>
<keyword evidence="1" id="KW-0472">Membrane</keyword>
<dbReference type="EMBL" id="BMLV01000002">
    <property type="protein sequence ID" value="GGP04132.1"/>
    <property type="molecule type" value="Genomic_DNA"/>
</dbReference>
<dbReference type="RefSeq" id="WP_188617473.1">
    <property type="nucleotide sequence ID" value="NZ_BMLV01000002.1"/>
</dbReference>
<reference evidence="3" key="1">
    <citation type="journal article" date="2019" name="Int. J. Syst. Evol. Microbiol.">
        <title>The Global Catalogue of Microorganisms (GCM) 10K type strain sequencing project: providing services to taxonomists for standard genome sequencing and annotation.</title>
        <authorList>
            <consortium name="The Broad Institute Genomics Platform"/>
            <consortium name="The Broad Institute Genome Sequencing Center for Infectious Disease"/>
            <person name="Wu L."/>
            <person name="Ma J."/>
        </authorList>
    </citation>
    <scope>NUCLEOTIDE SEQUENCE [LARGE SCALE GENOMIC DNA]</scope>
    <source>
        <strain evidence="3">CGMCC 1.7656</strain>
    </source>
</reference>
<keyword evidence="1" id="KW-0812">Transmembrane</keyword>
<comment type="caution">
    <text evidence="2">The sequence shown here is derived from an EMBL/GenBank/DDBJ whole genome shotgun (WGS) entry which is preliminary data.</text>
</comment>
<evidence type="ECO:0000313" key="3">
    <source>
        <dbReference type="Proteomes" id="UP000620064"/>
    </source>
</evidence>
<sequence length="228" mass="26434">MIKKILYLYILLYAGFCFSQTVFLTEAKNIGENKDKFLYAFYKKPDSTIAKYLGKIEVSGFSNDDVAIFNEIYKKAKTISANYFYINTPENIEGQNKFNPNYYTIYIYDVESSKIKKEENQIYLINPEKETEIRINNKKIKLPARSYIKYDLSRDNITDISVGKFLGSRIKLQSKDGQAEQYFQISGKKFSASSPSNPGINFKTGDFIRLEKSYAQFLISIYQPIIIN</sequence>
<accession>A0ABQ2NJK6</accession>
<evidence type="ECO:0000313" key="2">
    <source>
        <dbReference type="EMBL" id="GGP04132.1"/>
    </source>
</evidence>
<organism evidence="2 3">
    <name type="scientific">Cloacibacterium rupense</name>
    <dbReference type="NCBI Taxonomy" id="517423"/>
    <lineage>
        <taxon>Bacteria</taxon>
        <taxon>Pseudomonadati</taxon>
        <taxon>Bacteroidota</taxon>
        <taxon>Flavobacteriia</taxon>
        <taxon>Flavobacteriales</taxon>
        <taxon>Weeksellaceae</taxon>
    </lineage>
</organism>
<proteinExistence type="predicted"/>
<feature type="transmembrane region" description="Helical" evidence="1">
    <location>
        <begin position="6"/>
        <end position="24"/>
    </location>
</feature>
<keyword evidence="3" id="KW-1185">Reference proteome</keyword>
<dbReference type="Proteomes" id="UP000620064">
    <property type="component" value="Unassembled WGS sequence"/>
</dbReference>
<evidence type="ECO:0000256" key="1">
    <source>
        <dbReference type="SAM" id="Phobius"/>
    </source>
</evidence>
<protein>
    <submittedName>
        <fullName evidence="2">Uncharacterized protein</fullName>
    </submittedName>
</protein>